<evidence type="ECO:0000259" key="11">
    <source>
        <dbReference type="Pfam" id="PF07730"/>
    </source>
</evidence>
<dbReference type="PANTHER" id="PTHR24421">
    <property type="entry name" value="NITRATE/NITRITE SENSOR PROTEIN NARX-RELATED"/>
    <property type="match status" value="1"/>
</dbReference>
<keyword evidence="7" id="KW-0067">ATP-binding</keyword>
<dbReference type="SUPFAM" id="SSF55874">
    <property type="entry name" value="ATPase domain of HSP90 chaperone/DNA topoisomerase II/histidine kinase"/>
    <property type="match status" value="1"/>
</dbReference>
<evidence type="ECO:0000256" key="7">
    <source>
        <dbReference type="ARBA" id="ARBA00022840"/>
    </source>
</evidence>
<dbReference type="CDD" id="cd16917">
    <property type="entry name" value="HATPase_UhpB-NarQ-NarX-like"/>
    <property type="match status" value="1"/>
</dbReference>
<feature type="domain" description="Signal transduction histidine kinase subgroup 3 dimerisation and phosphoacceptor" evidence="11">
    <location>
        <begin position="66"/>
        <end position="122"/>
    </location>
</feature>
<evidence type="ECO:0000256" key="2">
    <source>
        <dbReference type="ARBA" id="ARBA00012438"/>
    </source>
</evidence>
<dbReference type="InterPro" id="IPR050482">
    <property type="entry name" value="Sensor_HK_TwoCompSys"/>
</dbReference>
<sequence>MNDFELLAIITSCVFVILAIFIIVFLFLFQKKQVQNRQEKAALKSQYDQEILTSQLEVQNTTLQYIGQELHDNIGQLLSVAKINLNVLEETTQNTENEEYIKQTNELIELSIHELRALSKSLDGDFVHDFGLQESIAHELQRIKKTRKFETELVIHGEKYTLGYEREIVLFRIVQEILNNALKHSNAQAIVISISYTPNNFVLTVNDDGKGFDIETALKNELSQSGSGLRNIKRRAVLINFDCKIYSQINQGTKYVLSSTNLLKSK</sequence>
<keyword evidence="9" id="KW-1133">Transmembrane helix</keyword>
<feature type="transmembrane region" description="Helical" evidence="9">
    <location>
        <begin position="6"/>
        <end position="29"/>
    </location>
</feature>
<keyword evidence="9" id="KW-0812">Transmembrane</keyword>
<dbReference type="Proteomes" id="UP000002875">
    <property type="component" value="Chromosome"/>
</dbReference>
<evidence type="ECO:0000256" key="8">
    <source>
        <dbReference type="ARBA" id="ARBA00023012"/>
    </source>
</evidence>
<evidence type="ECO:0000313" key="13">
    <source>
        <dbReference type="Proteomes" id="UP000002875"/>
    </source>
</evidence>
<reference evidence="12 13" key="1">
    <citation type="submission" date="2011-07" db="EMBL/GenBank/DDBJ databases">
        <title>The complete genome of chromosome of Emticicia oligotrophica DSM 17448.</title>
        <authorList>
            <consortium name="US DOE Joint Genome Institute (JGI-PGF)"/>
            <person name="Lucas S."/>
            <person name="Han J."/>
            <person name="Lapidus A."/>
            <person name="Bruce D."/>
            <person name="Goodwin L."/>
            <person name="Pitluck S."/>
            <person name="Peters L."/>
            <person name="Kyrpides N."/>
            <person name="Mavromatis K."/>
            <person name="Ivanova N."/>
            <person name="Ovchinnikova G."/>
            <person name="Teshima H."/>
            <person name="Detter J.C."/>
            <person name="Tapia R."/>
            <person name="Han C."/>
            <person name="Land M."/>
            <person name="Hauser L."/>
            <person name="Markowitz V."/>
            <person name="Cheng J.-F."/>
            <person name="Hugenholtz P."/>
            <person name="Woyke T."/>
            <person name="Wu D."/>
            <person name="Tindall B."/>
            <person name="Pomrenke H."/>
            <person name="Brambilla E."/>
            <person name="Klenk H.-P."/>
            <person name="Eisen J.A."/>
        </authorList>
    </citation>
    <scope>NUCLEOTIDE SEQUENCE [LARGE SCALE GENOMIC DNA]</scope>
    <source>
        <strain evidence="12 13">DSM 17448</strain>
    </source>
</reference>
<dbReference type="Pfam" id="PF07730">
    <property type="entry name" value="HisKA_3"/>
    <property type="match status" value="1"/>
</dbReference>
<dbReference type="PANTHER" id="PTHR24421:SF10">
    <property type="entry name" value="NITRATE_NITRITE SENSOR PROTEIN NARQ"/>
    <property type="match status" value="1"/>
</dbReference>
<keyword evidence="3" id="KW-0597">Phosphoprotein</keyword>
<dbReference type="GO" id="GO:0016301">
    <property type="term" value="F:kinase activity"/>
    <property type="evidence" value="ECO:0007669"/>
    <property type="project" value="UniProtKB-KW"/>
</dbReference>
<dbReference type="InterPro" id="IPR036890">
    <property type="entry name" value="HATPase_C_sf"/>
</dbReference>
<evidence type="ECO:0000313" key="12">
    <source>
        <dbReference type="EMBL" id="AFK03998.1"/>
    </source>
</evidence>
<evidence type="ECO:0000256" key="9">
    <source>
        <dbReference type="SAM" id="Phobius"/>
    </source>
</evidence>
<accession>A0ABM5N3M6</accession>
<feature type="domain" description="Histidine kinase/HSP90-like ATPase" evidence="10">
    <location>
        <begin position="167"/>
        <end position="257"/>
    </location>
</feature>
<protein>
    <recommendedName>
        <fullName evidence="2">histidine kinase</fullName>
        <ecNumber evidence="2">2.7.13.3</ecNumber>
    </recommendedName>
</protein>
<dbReference type="Gene3D" id="3.30.565.10">
    <property type="entry name" value="Histidine kinase-like ATPase, C-terminal domain"/>
    <property type="match status" value="1"/>
</dbReference>
<name>A0ABM5N3M6_EMTOG</name>
<keyword evidence="8" id="KW-0902">Two-component regulatory system</keyword>
<evidence type="ECO:0000256" key="4">
    <source>
        <dbReference type="ARBA" id="ARBA00022679"/>
    </source>
</evidence>
<dbReference type="EMBL" id="CP002961">
    <property type="protein sequence ID" value="AFK03998.1"/>
    <property type="molecule type" value="Genomic_DNA"/>
</dbReference>
<dbReference type="Gene3D" id="1.20.5.1930">
    <property type="match status" value="1"/>
</dbReference>
<dbReference type="EC" id="2.7.13.3" evidence="2"/>
<proteinExistence type="predicted"/>
<evidence type="ECO:0000256" key="3">
    <source>
        <dbReference type="ARBA" id="ARBA00022553"/>
    </source>
</evidence>
<evidence type="ECO:0000256" key="1">
    <source>
        <dbReference type="ARBA" id="ARBA00000085"/>
    </source>
</evidence>
<keyword evidence="5" id="KW-0547">Nucleotide-binding</keyword>
<comment type="catalytic activity">
    <reaction evidence="1">
        <text>ATP + protein L-histidine = ADP + protein N-phospho-L-histidine.</text>
        <dbReference type="EC" id="2.7.13.3"/>
    </reaction>
</comment>
<gene>
    <name evidence="12" type="ordered locus">Emtol_2865</name>
</gene>
<evidence type="ECO:0000259" key="10">
    <source>
        <dbReference type="Pfam" id="PF02518"/>
    </source>
</evidence>
<organism evidence="12 13">
    <name type="scientific">Emticicia oligotrophica (strain DSM 17448 / CIP 109782 / MTCC 6937 / GPTSA100-15)</name>
    <dbReference type="NCBI Taxonomy" id="929562"/>
    <lineage>
        <taxon>Bacteria</taxon>
        <taxon>Pseudomonadati</taxon>
        <taxon>Bacteroidota</taxon>
        <taxon>Cytophagia</taxon>
        <taxon>Cytophagales</taxon>
        <taxon>Leadbetterellaceae</taxon>
        <taxon>Emticicia</taxon>
    </lineage>
</organism>
<keyword evidence="9" id="KW-0472">Membrane</keyword>
<keyword evidence="13" id="KW-1185">Reference proteome</keyword>
<keyword evidence="6 12" id="KW-0418">Kinase</keyword>
<dbReference type="InterPro" id="IPR011712">
    <property type="entry name" value="Sig_transdc_His_kin_sub3_dim/P"/>
</dbReference>
<keyword evidence="4" id="KW-0808">Transferase</keyword>
<evidence type="ECO:0000256" key="6">
    <source>
        <dbReference type="ARBA" id="ARBA00022777"/>
    </source>
</evidence>
<dbReference type="InterPro" id="IPR003594">
    <property type="entry name" value="HATPase_dom"/>
</dbReference>
<dbReference type="Pfam" id="PF02518">
    <property type="entry name" value="HATPase_c"/>
    <property type="match status" value="1"/>
</dbReference>
<evidence type="ECO:0000256" key="5">
    <source>
        <dbReference type="ARBA" id="ARBA00022741"/>
    </source>
</evidence>